<reference evidence="1" key="2">
    <citation type="journal article" date="2023" name="BMC Genomics">
        <title>Pest status, molecular evolution, and epigenetic factors derived from the genome assembly of Frankliniella fusca, a thysanopteran phytovirus vector.</title>
        <authorList>
            <person name="Catto M.A."/>
            <person name="Labadie P.E."/>
            <person name="Jacobson A.L."/>
            <person name="Kennedy G.G."/>
            <person name="Srinivasan R."/>
            <person name="Hunt B.G."/>
        </authorList>
    </citation>
    <scope>NUCLEOTIDE SEQUENCE</scope>
    <source>
        <strain evidence="1">PL_HMW_Pooled</strain>
    </source>
</reference>
<protein>
    <submittedName>
        <fullName evidence="1">MAM and LDL-receptor class A domain-containing protein 2</fullName>
    </submittedName>
</protein>
<name>A0AAE1LX64_9NEOP</name>
<dbReference type="Proteomes" id="UP001219518">
    <property type="component" value="Unassembled WGS sequence"/>
</dbReference>
<reference evidence="1" key="1">
    <citation type="submission" date="2021-07" db="EMBL/GenBank/DDBJ databases">
        <authorList>
            <person name="Catto M.A."/>
            <person name="Jacobson A."/>
            <person name="Kennedy G."/>
            <person name="Labadie P."/>
            <person name="Hunt B.G."/>
            <person name="Srinivasan R."/>
        </authorList>
    </citation>
    <scope>NUCLEOTIDE SEQUENCE</scope>
    <source>
        <strain evidence="1">PL_HMW_Pooled</strain>
        <tissue evidence="1">Head</tissue>
    </source>
</reference>
<evidence type="ECO:0000313" key="2">
    <source>
        <dbReference type="Proteomes" id="UP001219518"/>
    </source>
</evidence>
<accession>A0AAE1LX64</accession>
<keyword evidence="2" id="KW-1185">Reference proteome</keyword>
<sequence length="68" mass="8033">MKHEDFLNIEPTVKGSGAPLVWRKNDTDGNQFRFGDAEWFRFQKKCPGIIKYKKKKSTITTYRILPKE</sequence>
<gene>
    <name evidence="1" type="ORF">KUF71_017415</name>
</gene>
<comment type="caution">
    <text evidence="1">The sequence shown here is derived from an EMBL/GenBank/DDBJ whole genome shotgun (WGS) entry which is preliminary data.</text>
</comment>
<organism evidence="1 2">
    <name type="scientific">Frankliniella fusca</name>
    <dbReference type="NCBI Taxonomy" id="407009"/>
    <lineage>
        <taxon>Eukaryota</taxon>
        <taxon>Metazoa</taxon>
        <taxon>Ecdysozoa</taxon>
        <taxon>Arthropoda</taxon>
        <taxon>Hexapoda</taxon>
        <taxon>Insecta</taxon>
        <taxon>Pterygota</taxon>
        <taxon>Neoptera</taxon>
        <taxon>Paraneoptera</taxon>
        <taxon>Thysanoptera</taxon>
        <taxon>Terebrantia</taxon>
        <taxon>Thripoidea</taxon>
        <taxon>Thripidae</taxon>
        <taxon>Frankliniella</taxon>
    </lineage>
</organism>
<proteinExistence type="predicted"/>
<evidence type="ECO:0000313" key="1">
    <source>
        <dbReference type="EMBL" id="KAK3933154.1"/>
    </source>
</evidence>
<dbReference type="AlphaFoldDB" id="A0AAE1LX64"/>
<dbReference type="EMBL" id="JAHWGI010001443">
    <property type="protein sequence ID" value="KAK3933154.1"/>
    <property type="molecule type" value="Genomic_DNA"/>
</dbReference>